<dbReference type="GO" id="GO:0030490">
    <property type="term" value="P:maturation of SSU-rRNA"/>
    <property type="evidence" value="ECO:0007669"/>
    <property type="project" value="InterPro"/>
</dbReference>
<dbReference type="Proteomes" id="UP000193560">
    <property type="component" value="Unassembled WGS sequence"/>
</dbReference>
<dbReference type="GO" id="GO:0005730">
    <property type="term" value="C:nucleolus"/>
    <property type="evidence" value="ECO:0007669"/>
    <property type="project" value="TreeGrafter"/>
</dbReference>
<evidence type="ECO:0000313" key="3">
    <source>
        <dbReference type="Proteomes" id="UP000193560"/>
    </source>
</evidence>
<dbReference type="GO" id="GO:0003723">
    <property type="term" value="F:RNA binding"/>
    <property type="evidence" value="ECO:0007669"/>
    <property type="project" value="TreeGrafter"/>
</dbReference>
<proteinExistence type="predicted"/>
<protein>
    <submittedName>
        <fullName evidence="2">Uncharacterized protein</fullName>
    </submittedName>
</protein>
<reference evidence="2 3" key="1">
    <citation type="submission" date="2016-07" db="EMBL/GenBank/DDBJ databases">
        <title>Pervasive Adenine N6-methylation of Active Genes in Fungi.</title>
        <authorList>
            <consortium name="DOE Joint Genome Institute"/>
            <person name="Mondo S.J."/>
            <person name="Dannebaum R.O."/>
            <person name="Kuo R.C."/>
            <person name="Labutti K."/>
            <person name="Haridas S."/>
            <person name="Kuo A."/>
            <person name="Salamov A."/>
            <person name="Ahrendt S.R."/>
            <person name="Lipzen A."/>
            <person name="Sullivan W."/>
            <person name="Andreopoulos W.B."/>
            <person name="Clum A."/>
            <person name="Lindquist E."/>
            <person name="Daum C."/>
            <person name="Ramamoorthy G.K."/>
            <person name="Gryganskyi A."/>
            <person name="Culley D."/>
            <person name="Magnuson J.K."/>
            <person name="James T.Y."/>
            <person name="O'Malley M.A."/>
            <person name="Stajich J.E."/>
            <person name="Spatafora J.W."/>
            <person name="Visel A."/>
            <person name="Grigoriev I.V."/>
        </authorList>
    </citation>
    <scope>NUCLEOTIDE SEQUENCE [LARGE SCALE GENOMIC DNA]</scope>
    <source>
        <strain evidence="2 3">NRRL 1336</strain>
    </source>
</reference>
<accession>A0A1X2I4T8</accession>
<dbReference type="PANTHER" id="PTHR15633">
    <property type="entry name" value="NUCLEOLAR PROTEIN 11"/>
    <property type="match status" value="1"/>
</dbReference>
<organism evidence="2 3">
    <name type="scientific">Absidia repens</name>
    <dbReference type="NCBI Taxonomy" id="90262"/>
    <lineage>
        <taxon>Eukaryota</taxon>
        <taxon>Fungi</taxon>
        <taxon>Fungi incertae sedis</taxon>
        <taxon>Mucoromycota</taxon>
        <taxon>Mucoromycotina</taxon>
        <taxon>Mucoromycetes</taxon>
        <taxon>Mucorales</taxon>
        <taxon>Cunninghamellaceae</taxon>
        <taxon>Absidia</taxon>
    </lineage>
</organism>
<dbReference type="OrthoDB" id="4349954at2759"/>
<evidence type="ECO:0000256" key="1">
    <source>
        <dbReference type="SAM" id="MobiDB-lite"/>
    </source>
</evidence>
<dbReference type="EMBL" id="MCGE01000027">
    <property type="protein sequence ID" value="ORZ09454.1"/>
    <property type="molecule type" value="Genomic_DNA"/>
</dbReference>
<dbReference type="STRING" id="90262.A0A1X2I4T8"/>
<comment type="caution">
    <text evidence="2">The sequence shown here is derived from an EMBL/GenBank/DDBJ whole genome shotgun (WGS) entry which is preliminary data.</text>
</comment>
<keyword evidence="3" id="KW-1185">Reference proteome</keyword>
<sequence>MSGFVLEEGFRLARFQNTIGSTNVNNNFIVDLNTFSSPAPILDQQDGQTESDVDQVVVTIQGEGIKLYDTTVQKCLKSWTAAPGILFGHSAIYCPAHGEEKSNYTYALVDTGSDITKKEERKTIWMWKDAQNNEEIASSSNRVAKTFDERIQSIHVSSSLRSNVILVNENGSIDLVPKDLDRFTANYKAESAEHVLWSTVFVTSSSHVRPCCIPNSMLPANSTVVVTVCKRKDLDHYTVKLHYINEERRSINVAAEIDLKLKNKPVAFTFDSTLGIFTVLESNGTWTINHLALEHRPSNKIGAYLEQHSNIVFKNYQIYDEKLGKVASMAPLNDNFVALVAPRVLSKGSKVYEHVLSVWDVKYGTLQAEQVIKMSEKKFSNGNCVCKVNVLRNSHIAVAISSIHSKTTETGKSSKKIIENTSIVTLCPYYNRPMSLMGAMNKMKSTAAFLDIDLNSLSDKDNIGLTRSGQSAIGRSISFGIDDQNALEEWTSQLNADQASETKLLESLMDETISKTDFNAKFMQRVRIDISSLDKELETVSNGTTQNLDHDQIICSKAYTEFGKNKRKNKLSSQMVTIVVDRIFAKNNGKPDMTLWSPTILLYLMAKRQLRSGYIDGGLMNGLIDRQAWHLIPMALESVIDIPETDLMVLIKTLVTMARENPSVWDQKFATYLKLVVEAPRNDIFMHQALKRLTVDELPIVLNTITGWLLGKDAGTEAIKLNKTSSQQLEKRNNIIEFTSALLDIHFPTLILEQSLHETISELQVALVSLSANVEDLENLQTVVAPFERIQKLHKKQGVKQSSNKSQRKKASQPGHMHARYGGEEGVPVYRVETFQF</sequence>
<gene>
    <name evidence="2" type="ORF">BCR42DRAFT_494888</name>
</gene>
<dbReference type="AlphaFoldDB" id="A0A1X2I4T8"/>
<dbReference type="PANTHER" id="PTHR15633:SF2">
    <property type="entry name" value="NUCLEOLAR PROTEIN 11"/>
    <property type="match status" value="1"/>
</dbReference>
<dbReference type="InterPro" id="IPR042859">
    <property type="entry name" value="NOL11"/>
</dbReference>
<feature type="region of interest" description="Disordered" evidence="1">
    <location>
        <begin position="794"/>
        <end position="823"/>
    </location>
</feature>
<name>A0A1X2I4T8_9FUNG</name>
<evidence type="ECO:0000313" key="2">
    <source>
        <dbReference type="EMBL" id="ORZ09454.1"/>
    </source>
</evidence>